<dbReference type="AlphaFoldDB" id="A0A427B4F5"/>
<comment type="caution">
    <text evidence="1">The sequence shown here is derived from an EMBL/GenBank/DDBJ whole genome shotgun (WGS) entry which is preliminary data.</text>
</comment>
<organism evidence="1 2">
    <name type="scientific">Ensete ventricosum</name>
    <name type="common">Abyssinian banana</name>
    <name type="synonym">Musa ensete</name>
    <dbReference type="NCBI Taxonomy" id="4639"/>
    <lineage>
        <taxon>Eukaryota</taxon>
        <taxon>Viridiplantae</taxon>
        <taxon>Streptophyta</taxon>
        <taxon>Embryophyta</taxon>
        <taxon>Tracheophyta</taxon>
        <taxon>Spermatophyta</taxon>
        <taxon>Magnoliopsida</taxon>
        <taxon>Liliopsida</taxon>
        <taxon>Zingiberales</taxon>
        <taxon>Musaceae</taxon>
        <taxon>Ensete</taxon>
    </lineage>
</organism>
<accession>A0A427B4F5</accession>
<sequence>MVGGCIVVKATTNRSTKSLLPNRVSYARNLSHAGNKLKSFRSCLRWMCVD</sequence>
<dbReference type="Proteomes" id="UP000287651">
    <property type="component" value="Unassembled WGS sequence"/>
</dbReference>
<proteinExistence type="predicted"/>
<dbReference type="EMBL" id="AMZH03000507">
    <property type="protein sequence ID" value="RRT83368.1"/>
    <property type="molecule type" value="Genomic_DNA"/>
</dbReference>
<gene>
    <name evidence="1" type="ORF">B296_00000635</name>
</gene>
<evidence type="ECO:0000313" key="2">
    <source>
        <dbReference type="Proteomes" id="UP000287651"/>
    </source>
</evidence>
<evidence type="ECO:0000313" key="1">
    <source>
        <dbReference type="EMBL" id="RRT83368.1"/>
    </source>
</evidence>
<name>A0A427B4F5_ENSVE</name>
<reference evidence="1 2" key="1">
    <citation type="journal article" date="2014" name="Agronomy (Basel)">
        <title>A Draft Genome Sequence for Ensete ventricosum, the Drought-Tolerant Tree Against Hunger.</title>
        <authorList>
            <person name="Harrison J."/>
            <person name="Moore K.A."/>
            <person name="Paszkiewicz K."/>
            <person name="Jones T."/>
            <person name="Grant M."/>
            <person name="Ambacheew D."/>
            <person name="Muzemil S."/>
            <person name="Studholme D.J."/>
        </authorList>
    </citation>
    <scope>NUCLEOTIDE SEQUENCE [LARGE SCALE GENOMIC DNA]</scope>
</reference>
<protein>
    <submittedName>
        <fullName evidence="1">Uncharacterized protein</fullName>
    </submittedName>
</protein>